<dbReference type="EMBL" id="REGW02000013">
    <property type="protein sequence ID" value="KAE8288017.1"/>
    <property type="molecule type" value="Genomic_DNA"/>
</dbReference>
<feature type="compositionally biased region" description="Polar residues" evidence="1">
    <location>
        <begin position="1"/>
        <end position="12"/>
    </location>
</feature>
<evidence type="ECO:0000256" key="1">
    <source>
        <dbReference type="SAM" id="MobiDB-lite"/>
    </source>
</evidence>
<sequence length="186" mass="19634">MAAISSAQGSTSELHRQVEAGGDRPGSHRDGSETFQQPSGGALMRKVLWSGSLKHQGASLTAPQPPSSFITNPQAERPNQGRAACAASFANSTTGGSTDGGVRGVGQHAARPGGGPGESTCHAWPGMPLISPRRSSQWPSADDQQKSGKLCSAQRWCGEMFFFTHMGIFDKWVVSEHCQPQRECVG</sequence>
<feature type="region of interest" description="Disordered" evidence="1">
    <location>
        <begin position="55"/>
        <end position="145"/>
    </location>
</feature>
<accession>A0A6G0I9I0</accession>
<feature type="region of interest" description="Disordered" evidence="1">
    <location>
        <begin position="1"/>
        <end position="43"/>
    </location>
</feature>
<protein>
    <submittedName>
        <fullName evidence="2">Uncharacterized protein</fullName>
    </submittedName>
</protein>
<reference evidence="2 3" key="1">
    <citation type="submission" date="2019-07" db="EMBL/GenBank/DDBJ databases">
        <title>Chromosome genome assembly for large yellow croaker.</title>
        <authorList>
            <person name="Xiao S."/>
        </authorList>
    </citation>
    <scope>NUCLEOTIDE SEQUENCE [LARGE SCALE GENOMIC DNA]</scope>
    <source>
        <strain evidence="2">JMULYC20181020</strain>
        <tissue evidence="2">Muscle</tissue>
    </source>
</reference>
<evidence type="ECO:0000313" key="3">
    <source>
        <dbReference type="Proteomes" id="UP000424527"/>
    </source>
</evidence>
<keyword evidence="3" id="KW-1185">Reference proteome</keyword>
<comment type="caution">
    <text evidence="2">The sequence shown here is derived from an EMBL/GenBank/DDBJ whole genome shotgun (WGS) entry which is preliminary data.</text>
</comment>
<proteinExistence type="predicted"/>
<feature type="compositionally biased region" description="Basic and acidic residues" evidence="1">
    <location>
        <begin position="13"/>
        <end position="32"/>
    </location>
</feature>
<name>A0A6G0I9I0_LARCR</name>
<feature type="compositionally biased region" description="Polar residues" evidence="1">
    <location>
        <begin position="58"/>
        <end position="74"/>
    </location>
</feature>
<gene>
    <name evidence="2" type="ORF">D5F01_LYC14077</name>
</gene>
<dbReference type="Proteomes" id="UP000424527">
    <property type="component" value="Unassembled WGS sequence"/>
</dbReference>
<organism evidence="2 3">
    <name type="scientific">Larimichthys crocea</name>
    <name type="common">Large yellow croaker</name>
    <name type="synonym">Pseudosciaena crocea</name>
    <dbReference type="NCBI Taxonomy" id="215358"/>
    <lineage>
        <taxon>Eukaryota</taxon>
        <taxon>Metazoa</taxon>
        <taxon>Chordata</taxon>
        <taxon>Craniata</taxon>
        <taxon>Vertebrata</taxon>
        <taxon>Euteleostomi</taxon>
        <taxon>Actinopterygii</taxon>
        <taxon>Neopterygii</taxon>
        <taxon>Teleostei</taxon>
        <taxon>Neoteleostei</taxon>
        <taxon>Acanthomorphata</taxon>
        <taxon>Eupercaria</taxon>
        <taxon>Sciaenidae</taxon>
        <taxon>Larimichthys</taxon>
    </lineage>
</organism>
<dbReference type="AlphaFoldDB" id="A0A6G0I9I0"/>
<evidence type="ECO:0000313" key="2">
    <source>
        <dbReference type="EMBL" id="KAE8288017.1"/>
    </source>
</evidence>